<organism evidence="11">
    <name type="scientific">freshwater metagenome</name>
    <dbReference type="NCBI Taxonomy" id="449393"/>
    <lineage>
        <taxon>unclassified sequences</taxon>
        <taxon>metagenomes</taxon>
        <taxon>ecological metagenomes</taxon>
    </lineage>
</organism>
<evidence type="ECO:0000256" key="2">
    <source>
        <dbReference type="ARBA" id="ARBA00009047"/>
    </source>
</evidence>
<feature type="transmembrane region" description="Helical" evidence="9">
    <location>
        <begin position="159"/>
        <end position="178"/>
    </location>
</feature>
<evidence type="ECO:0000256" key="3">
    <source>
        <dbReference type="ARBA" id="ARBA00022448"/>
    </source>
</evidence>
<dbReference type="EMBL" id="CAEZVE010000005">
    <property type="protein sequence ID" value="CAB4614254.1"/>
    <property type="molecule type" value="Genomic_DNA"/>
</dbReference>
<feature type="transmembrane region" description="Helical" evidence="9">
    <location>
        <begin position="77"/>
        <end position="106"/>
    </location>
</feature>
<dbReference type="PANTHER" id="PTHR32243:SF50">
    <property type="entry name" value="MALTOSE_MALTODEXTRIN TRANSPORT SYSTEM PERMEASE PROTEIN MALG"/>
    <property type="match status" value="1"/>
</dbReference>
<proteinExistence type="inferred from homology"/>
<dbReference type="GO" id="GO:0015423">
    <property type="term" value="F:ABC-type maltose transporter activity"/>
    <property type="evidence" value="ECO:0007669"/>
    <property type="project" value="TreeGrafter"/>
</dbReference>
<keyword evidence="3" id="KW-0813">Transport</keyword>
<keyword evidence="5" id="KW-0762">Sugar transport</keyword>
<evidence type="ECO:0000256" key="9">
    <source>
        <dbReference type="SAM" id="Phobius"/>
    </source>
</evidence>
<evidence type="ECO:0000256" key="5">
    <source>
        <dbReference type="ARBA" id="ARBA00022597"/>
    </source>
</evidence>
<dbReference type="Gene3D" id="1.10.3720.10">
    <property type="entry name" value="MetI-like"/>
    <property type="match status" value="1"/>
</dbReference>
<feature type="transmembrane region" description="Helical" evidence="9">
    <location>
        <begin position="199"/>
        <end position="221"/>
    </location>
</feature>
<keyword evidence="8 9" id="KW-0472">Membrane</keyword>
<reference evidence="11" key="1">
    <citation type="submission" date="2020-05" db="EMBL/GenBank/DDBJ databases">
        <authorList>
            <person name="Chiriac C."/>
            <person name="Salcher M."/>
            <person name="Ghai R."/>
            <person name="Kavagutti S V."/>
        </authorList>
    </citation>
    <scope>NUCLEOTIDE SEQUENCE</scope>
</reference>
<dbReference type="InterPro" id="IPR050901">
    <property type="entry name" value="BP-dep_ABC_trans_perm"/>
</dbReference>
<dbReference type="InterPro" id="IPR000515">
    <property type="entry name" value="MetI-like"/>
</dbReference>
<comment type="subcellular location">
    <subcellularLocation>
        <location evidence="1">Cell membrane</location>
        <topology evidence="1">Multi-pass membrane protein</topology>
    </subcellularLocation>
</comment>
<evidence type="ECO:0000256" key="6">
    <source>
        <dbReference type="ARBA" id="ARBA00022692"/>
    </source>
</evidence>
<evidence type="ECO:0000256" key="1">
    <source>
        <dbReference type="ARBA" id="ARBA00004651"/>
    </source>
</evidence>
<feature type="transmembrane region" description="Helical" evidence="9">
    <location>
        <begin position="118"/>
        <end position="139"/>
    </location>
</feature>
<dbReference type="InterPro" id="IPR035906">
    <property type="entry name" value="MetI-like_sf"/>
</dbReference>
<keyword evidence="4" id="KW-1003">Cell membrane</keyword>
<dbReference type="CDD" id="cd06261">
    <property type="entry name" value="TM_PBP2"/>
    <property type="match status" value="1"/>
</dbReference>
<dbReference type="GO" id="GO:0042956">
    <property type="term" value="P:maltodextrin transmembrane transport"/>
    <property type="evidence" value="ECO:0007669"/>
    <property type="project" value="TreeGrafter"/>
</dbReference>
<evidence type="ECO:0000256" key="8">
    <source>
        <dbReference type="ARBA" id="ARBA00023136"/>
    </source>
</evidence>
<evidence type="ECO:0000259" key="10">
    <source>
        <dbReference type="PROSITE" id="PS50928"/>
    </source>
</evidence>
<dbReference type="GO" id="GO:0005886">
    <property type="term" value="C:plasma membrane"/>
    <property type="evidence" value="ECO:0007669"/>
    <property type="project" value="UniProtKB-SubCell"/>
</dbReference>
<feature type="domain" description="ABC transmembrane type-1" evidence="10">
    <location>
        <begin position="81"/>
        <end position="279"/>
    </location>
</feature>
<protein>
    <submittedName>
        <fullName evidence="11">Unannotated protein</fullName>
    </submittedName>
</protein>
<sequence length="294" mass="32073">MTSISTKLPIRRATRRTSSEGPRHLFLLLMIAFTLFPIYVVMSSSLSSSGAITQSLVPSEITWFNYERLFTDDTVPFMTWMANSFTLAIANSVLSVAIGVFAAFAFSRLRYRGRKQSLQALLLIQVFPNSLALAAIYVLMERIYRVFPEIGLGTAGGLLLVYLGGSMGANAWLLKGFLDSIPMELDEAARIDGASPGQVFWQIFLPLTTPILIVVALLTFIQTFNEFILASVFLQDVQTRTVAVGLQSFIASQFSTNWGAFAAGSVLASIPVVLLFLSLQRYIVSGVTAGAVKG</sequence>
<evidence type="ECO:0000256" key="7">
    <source>
        <dbReference type="ARBA" id="ARBA00022989"/>
    </source>
</evidence>
<dbReference type="Pfam" id="PF00528">
    <property type="entry name" value="BPD_transp_1"/>
    <property type="match status" value="1"/>
</dbReference>
<evidence type="ECO:0000313" key="11">
    <source>
        <dbReference type="EMBL" id="CAB4614254.1"/>
    </source>
</evidence>
<evidence type="ECO:0000256" key="4">
    <source>
        <dbReference type="ARBA" id="ARBA00022475"/>
    </source>
</evidence>
<name>A0A6J6HT35_9ZZZZ</name>
<dbReference type="AlphaFoldDB" id="A0A6J6HT35"/>
<dbReference type="SUPFAM" id="SSF161098">
    <property type="entry name" value="MetI-like"/>
    <property type="match status" value="1"/>
</dbReference>
<dbReference type="PROSITE" id="PS50928">
    <property type="entry name" value="ABC_TM1"/>
    <property type="match status" value="1"/>
</dbReference>
<keyword evidence="6 9" id="KW-0812">Transmembrane</keyword>
<keyword evidence="7 9" id="KW-1133">Transmembrane helix</keyword>
<accession>A0A6J6HT35</accession>
<gene>
    <name evidence="11" type="ORF">UFOPK1931_00068</name>
</gene>
<dbReference type="PANTHER" id="PTHR32243">
    <property type="entry name" value="MALTOSE TRANSPORT SYSTEM PERMEASE-RELATED"/>
    <property type="match status" value="1"/>
</dbReference>
<feature type="transmembrane region" description="Helical" evidence="9">
    <location>
        <begin position="258"/>
        <end position="277"/>
    </location>
</feature>
<comment type="similarity">
    <text evidence="2">Belongs to the binding-protein-dependent transport system permease family. MalFG subfamily.</text>
</comment>